<evidence type="ECO:0000256" key="1">
    <source>
        <dbReference type="SAM" id="MobiDB-lite"/>
    </source>
</evidence>
<comment type="caution">
    <text evidence="2">The sequence shown here is derived from an EMBL/GenBank/DDBJ whole genome shotgun (WGS) entry which is preliminary data.</text>
</comment>
<feature type="compositionally biased region" description="Basic and acidic residues" evidence="1">
    <location>
        <begin position="19"/>
        <end position="28"/>
    </location>
</feature>
<keyword evidence="3" id="KW-1185">Reference proteome</keyword>
<dbReference type="Proteomes" id="UP001500266">
    <property type="component" value="Unassembled WGS sequence"/>
</dbReference>
<evidence type="ECO:0000313" key="3">
    <source>
        <dbReference type="Proteomes" id="UP001500266"/>
    </source>
</evidence>
<dbReference type="EMBL" id="BAABDO010000025">
    <property type="protein sequence ID" value="GAA4138062.1"/>
    <property type="molecule type" value="Genomic_DNA"/>
</dbReference>
<name>A0ABP7YLH0_9ACTN</name>
<reference evidence="3" key="1">
    <citation type="journal article" date="2019" name="Int. J. Syst. Evol. Microbiol.">
        <title>The Global Catalogue of Microorganisms (GCM) 10K type strain sequencing project: providing services to taxonomists for standard genome sequencing and annotation.</title>
        <authorList>
            <consortium name="The Broad Institute Genomics Platform"/>
            <consortium name="The Broad Institute Genome Sequencing Center for Infectious Disease"/>
            <person name="Wu L."/>
            <person name="Ma J."/>
        </authorList>
    </citation>
    <scope>NUCLEOTIDE SEQUENCE [LARGE SCALE GENOMIC DNA]</scope>
    <source>
        <strain evidence="3">JCM 17316</strain>
    </source>
</reference>
<organism evidence="2 3">
    <name type="scientific">Actinomadura keratinilytica</name>
    <dbReference type="NCBI Taxonomy" id="547461"/>
    <lineage>
        <taxon>Bacteria</taxon>
        <taxon>Bacillati</taxon>
        <taxon>Actinomycetota</taxon>
        <taxon>Actinomycetes</taxon>
        <taxon>Streptosporangiales</taxon>
        <taxon>Thermomonosporaceae</taxon>
        <taxon>Actinomadura</taxon>
    </lineage>
</organism>
<evidence type="ECO:0000313" key="2">
    <source>
        <dbReference type="EMBL" id="GAA4138062.1"/>
    </source>
</evidence>
<protein>
    <submittedName>
        <fullName evidence="2">Uncharacterized protein</fullName>
    </submittedName>
</protein>
<accession>A0ABP7YLH0</accession>
<sequence length="57" mass="6210">MRNWPGTPGRVRTIGPAYRPEDGADRHSSGAGLGAWFDAVRHSQQVTPVRWLPAGGR</sequence>
<proteinExistence type="predicted"/>
<feature type="region of interest" description="Disordered" evidence="1">
    <location>
        <begin position="1"/>
        <end position="30"/>
    </location>
</feature>
<gene>
    <name evidence="2" type="ORF">GCM10022416_23110</name>
</gene>